<evidence type="ECO:0000313" key="2">
    <source>
        <dbReference type="EMBL" id="PAV61783.1"/>
    </source>
</evidence>
<keyword evidence="3" id="KW-1185">Reference proteome</keyword>
<feature type="chain" id="PRO_5011996761" description="Calcitonin peptide-like domain-containing protein" evidence="1">
    <location>
        <begin position="19"/>
        <end position="99"/>
    </location>
</feature>
<feature type="signal peptide" evidence="1">
    <location>
        <begin position="1"/>
        <end position="18"/>
    </location>
</feature>
<dbReference type="AlphaFoldDB" id="A0A2A2JJA8"/>
<sequence>MWRLTLLSFVGLLEIVYSLQQDSLGEQEWMKRSNLAAFDTLGGIGLGKRAYRENDDYETMFTKRNSDEHEGLKRAGLSSFDTLGGIGLGKRSRGWRLSD</sequence>
<reference evidence="2 3" key="1">
    <citation type="journal article" date="2017" name="Curr. Biol.">
        <title>Genome architecture and evolution of a unichromosomal asexual nematode.</title>
        <authorList>
            <person name="Fradin H."/>
            <person name="Zegar C."/>
            <person name="Gutwein M."/>
            <person name="Lucas J."/>
            <person name="Kovtun M."/>
            <person name="Corcoran D."/>
            <person name="Baugh L.R."/>
            <person name="Kiontke K."/>
            <person name="Gunsalus K."/>
            <person name="Fitch D.H."/>
            <person name="Piano F."/>
        </authorList>
    </citation>
    <scope>NUCLEOTIDE SEQUENCE [LARGE SCALE GENOMIC DNA]</scope>
    <source>
        <strain evidence="2">PF1309</strain>
    </source>
</reference>
<comment type="caution">
    <text evidence="2">The sequence shown here is derived from an EMBL/GenBank/DDBJ whole genome shotgun (WGS) entry which is preliminary data.</text>
</comment>
<organism evidence="2 3">
    <name type="scientific">Diploscapter pachys</name>
    <dbReference type="NCBI Taxonomy" id="2018661"/>
    <lineage>
        <taxon>Eukaryota</taxon>
        <taxon>Metazoa</taxon>
        <taxon>Ecdysozoa</taxon>
        <taxon>Nematoda</taxon>
        <taxon>Chromadorea</taxon>
        <taxon>Rhabditida</taxon>
        <taxon>Rhabditina</taxon>
        <taxon>Rhabditomorpha</taxon>
        <taxon>Rhabditoidea</taxon>
        <taxon>Rhabditidae</taxon>
        <taxon>Diploscapter</taxon>
    </lineage>
</organism>
<evidence type="ECO:0008006" key="4">
    <source>
        <dbReference type="Google" id="ProtNLM"/>
    </source>
</evidence>
<dbReference type="EMBL" id="LIAE01010398">
    <property type="protein sequence ID" value="PAV61783.1"/>
    <property type="molecule type" value="Genomic_DNA"/>
</dbReference>
<evidence type="ECO:0000313" key="3">
    <source>
        <dbReference type="Proteomes" id="UP000218231"/>
    </source>
</evidence>
<keyword evidence="1" id="KW-0732">Signal</keyword>
<dbReference type="Proteomes" id="UP000218231">
    <property type="component" value="Unassembled WGS sequence"/>
</dbReference>
<evidence type="ECO:0000256" key="1">
    <source>
        <dbReference type="SAM" id="SignalP"/>
    </source>
</evidence>
<dbReference type="OrthoDB" id="5820918at2759"/>
<name>A0A2A2JJA8_9BILA</name>
<accession>A0A2A2JJA8</accession>
<protein>
    <recommendedName>
        <fullName evidence="4">Calcitonin peptide-like domain-containing protein</fullName>
    </recommendedName>
</protein>
<proteinExistence type="predicted"/>
<gene>
    <name evidence="2" type="ORF">WR25_22396</name>
</gene>